<dbReference type="Proteomes" id="UP000448292">
    <property type="component" value="Unassembled WGS sequence"/>
</dbReference>
<reference evidence="2 3" key="1">
    <citation type="submission" date="2018-06" db="EMBL/GenBank/DDBJ databases">
        <title>Complete genome of Desulfovibrio indonesiensis P37SLT.</title>
        <authorList>
            <person name="Crispim J.S."/>
            <person name="Vidigal P.M.P."/>
            <person name="Silva L.C.F."/>
            <person name="Laguardia C.N."/>
            <person name="Araujo L.C."/>
            <person name="Dias R.S."/>
            <person name="Sousa M.P."/>
            <person name="Paula S.O."/>
            <person name="Silva C."/>
        </authorList>
    </citation>
    <scope>NUCLEOTIDE SEQUENCE [LARGE SCALE GENOMIC DNA]</scope>
    <source>
        <strain evidence="2 3">P37SLT</strain>
    </source>
</reference>
<keyword evidence="1" id="KW-0472">Membrane</keyword>
<keyword evidence="1" id="KW-1133">Transmembrane helix</keyword>
<feature type="transmembrane region" description="Helical" evidence="1">
    <location>
        <begin position="77"/>
        <end position="98"/>
    </location>
</feature>
<evidence type="ECO:0000313" key="3">
    <source>
        <dbReference type="Proteomes" id="UP000448292"/>
    </source>
</evidence>
<gene>
    <name evidence="2" type="ORF">DPQ33_07365</name>
</gene>
<name>A0A7M3MFV2_9BACT</name>
<organism evidence="2 3">
    <name type="scientific">Oceanidesulfovibrio indonesiensis</name>
    <dbReference type="NCBI Taxonomy" id="54767"/>
    <lineage>
        <taxon>Bacteria</taxon>
        <taxon>Pseudomonadati</taxon>
        <taxon>Thermodesulfobacteriota</taxon>
        <taxon>Desulfovibrionia</taxon>
        <taxon>Desulfovibrionales</taxon>
        <taxon>Desulfovibrionaceae</taxon>
        <taxon>Oceanidesulfovibrio</taxon>
    </lineage>
</organism>
<dbReference type="RefSeq" id="WP_144302574.1">
    <property type="nucleotide sequence ID" value="NZ_QMIE01000005.1"/>
</dbReference>
<dbReference type="AlphaFoldDB" id="A0A7M3MFV2"/>
<accession>A0A7M3MFV2</accession>
<sequence length="147" mass="16050">MRMRTLLFILLMAAMAVSGFGQMPIFKRYYVADLPGMAWTADYYFTHAMHYVGAAILLALLGYAAARLAPVAGRITLSGWLRIVLWATIVATGLLRVLKNLPDMHLGPELTLVVDITHLGAVMALGMTALAVRLVGKSAYVKISRET</sequence>
<dbReference type="OrthoDB" id="9787143at2"/>
<keyword evidence="3" id="KW-1185">Reference proteome</keyword>
<comment type="caution">
    <text evidence="2">The sequence shown here is derived from an EMBL/GenBank/DDBJ whole genome shotgun (WGS) entry which is preliminary data.</text>
</comment>
<proteinExistence type="predicted"/>
<keyword evidence="1" id="KW-0812">Transmembrane</keyword>
<feature type="transmembrane region" description="Helical" evidence="1">
    <location>
        <begin position="110"/>
        <end position="135"/>
    </location>
</feature>
<evidence type="ECO:0000256" key="1">
    <source>
        <dbReference type="SAM" id="Phobius"/>
    </source>
</evidence>
<dbReference type="EMBL" id="QMIE01000005">
    <property type="protein sequence ID" value="TVM17921.1"/>
    <property type="molecule type" value="Genomic_DNA"/>
</dbReference>
<protein>
    <submittedName>
        <fullName evidence="2">FeS-binding protein</fullName>
    </submittedName>
</protein>
<feature type="transmembrane region" description="Helical" evidence="1">
    <location>
        <begin position="45"/>
        <end position="65"/>
    </location>
</feature>
<evidence type="ECO:0000313" key="2">
    <source>
        <dbReference type="EMBL" id="TVM17921.1"/>
    </source>
</evidence>